<evidence type="ECO:0000259" key="3">
    <source>
        <dbReference type="Pfam" id="PF07589"/>
    </source>
</evidence>
<dbReference type="RefSeq" id="WP_161027366.1">
    <property type="nucleotide sequence ID" value="NZ_WWCJ01000016.1"/>
</dbReference>
<accession>A0A6N9HLM3</accession>
<feature type="transmembrane region" description="Helical" evidence="1">
    <location>
        <begin position="157"/>
        <end position="173"/>
    </location>
</feature>
<keyword evidence="2" id="KW-0732">Signal</keyword>
<dbReference type="AlphaFoldDB" id="A0A6N9HLM3"/>
<evidence type="ECO:0000313" key="5">
    <source>
        <dbReference type="Proteomes" id="UP000448575"/>
    </source>
</evidence>
<dbReference type="NCBIfam" id="TIGR02595">
    <property type="entry name" value="PEP_CTERM"/>
    <property type="match status" value="1"/>
</dbReference>
<reference evidence="4 5" key="1">
    <citation type="submission" date="2019-12" db="EMBL/GenBank/DDBJ databases">
        <title>Novel species isolated from a subtropical stream in China.</title>
        <authorList>
            <person name="Lu H."/>
        </authorList>
    </citation>
    <scope>NUCLEOTIDE SEQUENCE [LARGE SCALE GENOMIC DNA]</scope>
    <source>
        <strain evidence="4 5">DS3</strain>
    </source>
</reference>
<sequence length="177" mass="18404">MKVQKYLRAIGFVAAFAVAGLAQAGVVAVSVDSSANSIGGGVAKDSGIVLEAGQYVKVDVDASQLWNFSHGDSWYDTNANGKTEPGWVMTALNPDGTYFTGVIGSLVGQIGNGNFFTIGTHWEGAANASGKLSLHYWDSDAWNNIGSVKASVTVPEPASMILLALGLLALAGIRRRA</sequence>
<gene>
    <name evidence="4" type="ORF">GTP41_20165</name>
</gene>
<feature type="chain" id="PRO_5026759207" evidence="2">
    <location>
        <begin position="25"/>
        <end position="177"/>
    </location>
</feature>
<organism evidence="4 5">
    <name type="scientific">Pseudoduganella guangdongensis</name>
    <dbReference type="NCBI Taxonomy" id="2692179"/>
    <lineage>
        <taxon>Bacteria</taxon>
        <taxon>Pseudomonadati</taxon>
        <taxon>Pseudomonadota</taxon>
        <taxon>Betaproteobacteria</taxon>
        <taxon>Burkholderiales</taxon>
        <taxon>Oxalobacteraceae</taxon>
        <taxon>Telluria group</taxon>
        <taxon>Pseudoduganella</taxon>
    </lineage>
</organism>
<keyword evidence="1" id="KW-0472">Membrane</keyword>
<dbReference type="Proteomes" id="UP000448575">
    <property type="component" value="Unassembled WGS sequence"/>
</dbReference>
<keyword evidence="5" id="KW-1185">Reference proteome</keyword>
<comment type="caution">
    <text evidence="4">The sequence shown here is derived from an EMBL/GenBank/DDBJ whole genome shotgun (WGS) entry which is preliminary data.</text>
</comment>
<dbReference type="Gene3D" id="2.60.120.430">
    <property type="entry name" value="Galactose-binding lectin"/>
    <property type="match status" value="1"/>
</dbReference>
<dbReference type="EMBL" id="WWCJ01000016">
    <property type="protein sequence ID" value="MYN04410.1"/>
    <property type="molecule type" value="Genomic_DNA"/>
</dbReference>
<protein>
    <submittedName>
        <fullName evidence="4">PEP-CTERM sorting domain-containing protein</fullName>
    </submittedName>
</protein>
<name>A0A6N9HLM3_9BURK</name>
<keyword evidence="1" id="KW-1133">Transmembrane helix</keyword>
<keyword evidence="1" id="KW-0812">Transmembrane</keyword>
<feature type="domain" description="Ice-binding protein C-terminal" evidence="3">
    <location>
        <begin position="153"/>
        <end position="176"/>
    </location>
</feature>
<dbReference type="InterPro" id="IPR013424">
    <property type="entry name" value="Ice-binding_C"/>
</dbReference>
<evidence type="ECO:0000313" key="4">
    <source>
        <dbReference type="EMBL" id="MYN04410.1"/>
    </source>
</evidence>
<dbReference type="Pfam" id="PF07589">
    <property type="entry name" value="PEP-CTERM"/>
    <property type="match status" value="1"/>
</dbReference>
<evidence type="ECO:0000256" key="2">
    <source>
        <dbReference type="SAM" id="SignalP"/>
    </source>
</evidence>
<proteinExistence type="predicted"/>
<feature type="signal peptide" evidence="2">
    <location>
        <begin position="1"/>
        <end position="24"/>
    </location>
</feature>
<evidence type="ECO:0000256" key="1">
    <source>
        <dbReference type="SAM" id="Phobius"/>
    </source>
</evidence>